<evidence type="ECO:0000313" key="10">
    <source>
        <dbReference type="Proteomes" id="UP001152484"/>
    </source>
</evidence>
<evidence type="ECO:0000313" key="9">
    <source>
        <dbReference type="EMBL" id="CAH9072571.1"/>
    </source>
</evidence>
<dbReference type="GO" id="GO:0031122">
    <property type="term" value="P:cytoplasmic microtubule organization"/>
    <property type="evidence" value="ECO:0007669"/>
    <property type="project" value="TreeGrafter"/>
</dbReference>
<dbReference type="Proteomes" id="UP001152484">
    <property type="component" value="Unassembled WGS sequence"/>
</dbReference>
<dbReference type="Gene3D" id="1.20.120.1900">
    <property type="entry name" value="Gamma-tubulin complex, C-terminal domain"/>
    <property type="match status" value="1"/>
</dbReference>
<dbReference type="GO" id="GO:0000278">
    <property type="term" value="P:mitotic cell cycle"/>
    <property type="evidence" value="ECO:0007669"/>
    <property type="project" value="TreeGrafter"/>
</dbReference>
<dbReference type="PANTHER" id="PTHR19302:SF70">
    <property type="entry name" value="GAMMA-TUBULIN COMPLEX COMPONENT 6"/>
    <property type="match status" value="1"/>
</dbReference>
<dbReference type="InterPro" id="IPR040457">
    <property type="entry name" value="GCP_C"/>
</dbReference>
<evidence type="ECO:0000256" key="2">
    <source>
        <dbReference type="ARBA" id="ARBA00010337"/>
    </source>
</evidence>
<feature type="domain" description="Gamma tubulin complex component C-terminal" evidence="7">
    <location>
        <begin position="894"/>
        <end position="1214"/>
    </location>
</feature>
<sequence length="1229" mass="137787">MAAGASMASLLEELKVEDPYFPSRPWESISSESGIPSLSSLHSEQSSNDLLSICGVTESSLVRLALNSLQGVESALISIGKLSDSFCCDSADRSFHCIPSLWTRASSTLALGNLLKSIGRFGCIIFLLHKFVCYFTSSSADCNSGTDEIQGHNSSCQLSNHTLVNQAFAVAVGRVLDGYSSALNSLLSSVRFRRGSNAADGGCFTNVGHYEITILEVYLHTTGLRVQIEALGNICKMCDLALCFPELPFKDLLVKADLEFCNFPRSGALITFLYSQLKAADPVHCPLLKFLFIRSWEPYCGFIRSWIYEGKISDPYKEFVVEHVDDLPDHAMDVIGISNNFALASVKVRDGVAVPFFLKNFLIPLFRAGQQLQVIKRLLELSKNISAMNCSFEEFLPGCNGVSTEYRTLSSSLAFDKGTIEGIALARNTFYLQILEDIDNIFSKFEFRPQGVSLYGAQAIYTDSGRSRKSSDLFAPDDNFIISPSESRNQELHDGVSEASSAEDELFSQDAMDAPEASYSEDSDEQSEPEDLTYIPLTDKQLESSYFSALTFITNHSLEKLPQDEISCNQKPFLDEKCERNDNSGNSSSIRHKGKLEKEHALVLHMREQSSSLTCDTQGTEIGCQLCDHILVDPFNVHIRNISNSSLLTMAQMLKVHDGSQITELLDNGESLLHTNASLLKADSKHQYHNSTFQSSSSFSSSRLKYNPNYLILKPTLIKSSLVTPRTKPGEIWNQRKPLSCFDFTSVSDPCKLYLQMLDYRTTEHFGAESSVLTDNTDATGFSSSAVHDQESQDIGNSGKSGKLSYASPVCSETSAPELSSLSNTNGGYGWASLLRGCNRTTNTAASYDGSSLVTDNKIPLDYIIKKCLLEEILLQYKYLSKLTIKLFEKGFDLQEHLLALKRYHFMEVADWVDLFMTSLLRHKWYVLEAEKRISEIQGLLELSVQRSSCEGDMNRARLYVYMKHAMADSPAFAIGPFHGINSFDFLGLGYRVDWPISIIITPDTLKIYSDIFSFLIQIKLALISLSDVWSLLKNHDELSKKNCNFEAQDMKLHQISILTKTRHQLNHFVSAVQQYVQSQLSHVSWCRFMHSLKHKVRDMMDFALVHMAYLNDSRHICFLTDETQPIARIIQQILQSAFEFRSCMAGSVFKSDGLNEREVLRGLPQVDMTQVLSIRNTFMKSITDLHLIYLKFPKHDEFGVSRLWDYINYNEYYADIIGNPMGVGSFLV</sequence>
<dbReference type="GO" id="GO:0007020">
    <property type="term" value="P:microtubule nucleation"/>
    <property type="evidence" value="ECO:0007669"/>
    <property type="project" value="InterPro"/>
</dbReference>
<evidence type="ECO:0000256" key="4">
    <source>
        <dbReference type="ARBA" id="ARBA00022701"/>
    </source>
</evidence>
<feature type="region of interest" description="Disordered" evidence="6">
    <location>
        <begin position="484"/>
        <end position="506"/>
    </location>
</feature>
<protein>
    <recommendedName>
        <fullName evidence="11">Gamma-tubulin complex component</fullName>
    </recommendedName>
</protein>
<accession>A0A9P0YR48</accession>
<dbReference type="InterPro" id="IPR007259">
    <property type="entry name" value="GCP"/>
</dbReference>
<dbReference type="GO" id="GO:0000930">
    <property type="term" value="C:gamma-tubulin complex"/>
    <property type="evidence" value="ECO:0007669"/>
    <property type="project" value="TreeGrafter"/>
</dbReference>
<dbReference type="OrthoDB" id="775571at2759"/>
<keyword evidence="3" id="KW-0963">Cytoplasm</keyword>
<dbReference type="Pfam" id="PF04130">
    <property type="entry name" value="GCP_C_terminal"/>
    <property type="match status" value="1"/>
</dbReference>
<comment type="similarity">
    <text evidence="2">Belongs to the TUBGCP family.</text>
</comment>
<evidence type="ECO:0000256" key="5">
    <source>
        <dbReference type="ARBA" id="ARBA00023212"/>
    </source>
</evidence>
<proteinExistence type="inferred from homology"/>
<dbReference type="GO" id="GO:0051011">
    <property type="term" value="F:microtubule minus-end binding"/>
    <property type="evidence" value="ECO:0007669"/>
    <property type="project" value="TreeGrafter"/>
</dbReference>
<keyword evidence="5" id="KW-0206">Cytoskeleton</keyword>
<dbReference type="GO" id="GO:0043015">
    <property type="term" value="F:gamma-tubulin binding"/>
    <property type="evidence" value="ECO:0007669"/>
    <property type="project" value="InterPro"/>
</dbReference>
<dbReference type="InterPro" id="IPR041470">
    <property type="entry name" value="GCP_N"/>
</dbReference>
<dbReference type="GO" id="GO:0051321">
    <property type="term" value="P:meiotic cell cycle"/>
    <property type="evidence" value="ECO:0007669"/>
    <property type="project" value="TreeGrafter"/>
</dbReference>
<dbReference type="EMBL" id="CAMAPE010000008">
    <property type="protein sequence ID" value="CAH9072571.1"/>
    <property type="molecule type" value="Genomic_DNA"/>
</dbReference>
<organism evidence="9 10">
    <name type="scientific">Cuscuta europaea</name>
    <name type="common">European dodder</name>
    <dbReference type="NCBI Taxonomy" id="41803"/>
    <lineage>
        <taxon>Eukaryota</taxon>
        <taxon>Viridiplantae</taxon>
        <taxon>Streptophyta</taxon>
        <taxon>Embryophyta</taxon>
        <taxon>Tracheophyta</taxon>
        <taxon>Spermatophyta</taxon>
        <taxon>Magnoliopsida</taxon>
        <taxon>eudicotyledons</taxon>
        <taxon>Gunneridae</taxon>
        <taxon>Pentapetalae</taxon>
        <taxon>asterids</taxon>
        <taxon>lamiids</taxon>
        <taxon>Solanales</taxon>
        <taxon>Convolvulaceae</taxon>
        <taxon>Cuscuteae</taxon>
        <taxon>Cuscuta</taxon>
        <taxon>Cuscuta subgen. Cuscuta</taxon>
    </lineage>
</organism>
<keyword evidence="10" id="KW-1185">Reference proteome</keyword>
<dbReference type="GO" id="GO:0005874">
    <property type="term" value="C:microtubule"/>
    <property type="evidence" value="ECO:0007669"/>
    <property type="project" value="UniProtKB-KW"/>
</dbReference>
<evidence type="ECO:0000256" key="6">
    <source>
        <dbReference type="SAM" id="MobiDB-lite"/>
    </source>
</evidence>
<evidence type="ECO:0000256" key="3">
    <source>
        <dbReference type="ARBA" id="ARBA00022490"/>
    </source>
</evidence>
<name>A0A9P0YR48_CUSEU</name>
<dbReference type="AlphaFoldDB" id="A0A9P0YR48"/>
<keyword evidence="4" id="KW-0493">Microtubule</keyword>
<dbReference type="Pfam" id="PF17681">
    <property type="entry name" value="GCP_N_terminal"/>
    <property type="match status" value="1"/>
</dbReference>
<evidence type="ECO:0000259" key="7">
    <source>
        <dbReference type="Pfam" id="PF04130"/>
    </source>
</evidence>
<dbReference type="GO" id="GO:0000922">
    <property type="term" value="C:spindle pole"/>
    <property type="evidence" value="ECO:0007669"/>
    <property type="project" value="InterPro"/>
</dbReference>
<evidence type="ECO:0000259" key="8">
    <source>
        <dbReference type="Pfam" id="PF17681"/>
    </source>
</evidence>
<gene>
    <name evidence="9" type="ORF">CEURO_LOCUS4402</name>
</gene>
<reference evidence="9" key="1">
    <citation type="submission" date="2022-07" db="EMBL/GenBank/DDBJ databases">
        <authorList>
            <person name="Macas J."/>
            <person name="Novak P."/>
            <person name="Neumann P."/>
        </authorList>
    </citation>
    <scope>NUCLEOTIDE SEQUENCE</scope>
</reference>
<feature type="domain" description="Gamma tubulin complex component protein N-terminal" evidence="8">
    <location>
        <begin position="65"/>
        <end position="392"/>
    </location>
</feature>
<evidence type="ECO:0008006" key="11">
    <source>
        <dbReference type="Google" id="ProtNLM"/>
    </source>
</evidence>
<dbReference type="GO" id="GO:0051225">
    <property type="term" value="P:spindle assembly"/>
    <property type="evidence" value="ECO:0007669"/>
    <property type="project" value="TreeGrafter"/>
</dbReference>
<comment type="subcellular location">
    <subcellularLocation>
        <location evidence="1">Cytoplasm</location>
        <location evidence="1">Cytoskeleton</location>
    </subcellularLocation>
</comment>
<dbReference type="InterPro" id="IPR042241">
    <property type="entry name" value="GCP_C_sf"/>
</dbReference>
<dbReference type="PANTHER" id="PTHR19302">
    <property type="entry name" value="GAMMA TUBULIN COMPLEX PROTEIN"/>
    <property type="match status" value="1"/>
</dbReference>
<comment type="caution">
    <text evidence="9">The sequence shown here is derived from an EMBL/GenBank/DDBJ whole genome shotgun (WGS) entry which is preliminary data.</text>
</comment>
<dbReference type="FunFam" id="1.20.120.1900:FF:000018">
    <property type="entry name" value="Gamma-tubulin complex component 6 isoform A"/>
    <property type="match status" value="1"/>
</dbReference>
<evidence type="ECO:0000256" key="1">
    <source>
        <dbReference type="ARBA" id="ARBA00004245"/>
    </source>
</evidence>